<dbReference type="EMBL" id="JAPTSV010000015">
    <property type="protein sequence ID" value="KAJ1520003.1"/>
    <property type="molecule type" value="Genomic_DNA"/>
</dbReference>
<sequence>MAGATALHRRLESDGEPLVKRLRFAQNAIQIALPIPRKDEVIMEWLCKVGEKLKKRSRRESITHSNEDVSKLWTTLETCLSALHKQVDGVHNLRQSTLSNIVKVLSKHLERSDLPLDERVLLLKCCSAVLKNHSFQKYFFSNIPSFSTFSCTVIKSLFELDRDHVKVCSSVVSSIHAAVRHNWTITFCLKFRPLFLDDILVPLIMLFKFQEKENSDLMDEITKFITMVLFTKKVSDFKDLFKEMSAKKHNTEDENYLSNLEIQHPIPFQLWKVFRDSKKTLDSNSFVNLFSLVFRSCVYSCSKGDSDSMVFQMTVVLSYFVGFEIKNPNCKVPYSKLKELFGEPVLELSTVSVEVFSSMVKSLTELYPSLTGEISKFSFIDWFKMLVANIFPLASSLAVDVKFLKFMSDLMMLNPFILETSVRKVLGAIFARPFADGEKSEYSIFLSNLFSTFVKLRRVPAFLKAYISCLNDALKNQDVSANFPSGGDVWLPNQVTEAFSQFATTESSLTSIEILKLLVSDLSQNCLETYQQEVVPTKNACKDTVLQCVSDLLCAFLRGVRLLDHCQSLQSRQSLCSILAELKVCLHSFGLLLLDDSKANESVAASFFNLSYSWGAVALLVELYADVGRDDLISSLGTNLKAGCENQTVGAILSLLHPYLTSDEWTRIYNLANTFENKICKDLLVKFDVQLLSSIKLSNSPALISKEVAKRVCNGMVQKLTVEGDTSFIDHSALSDMILIVPLLDISDFKDLLDGLANCLVSISDSVSFFNITALLREERSMTCGIICSVLNNLRRVLKASKRKRNEAGGKLWKTSKAVLGKWDDEIIFQGEIKRDHDSSERLASLLSPMASIVEEALKSHSAEEQVAVEESELAKVLQHLHVLQSLPLACLSGHSQALVFISVLSLALDCCVLPASQSKDSILKAVFDHLLLGLYERGKIESPKLENCIDHGILLNGLAPIAVNFNVGHRLLVLLLGQAVHQDQLQDQILDKIVLLSKRSSKQEPGKEDLLLGTLLLQELSPTSLQISTDSRLESARKKLVRSFEALFQHQLIKPEEWLHAYALTLGAKLVTNDNVDTLLPSLGNLLNKAASFLKSDKITEQNTAETLILLIFEHRHKLGDSIPSSFFENIWSVLLSLEVPSKTLLTTLYMHATKNEMSTIVENLLLATPQVYNEEKLSEKYSPNMIQFWLLLLQCPHLPSETYKISVKGIVALLDHLPSIKGLPHLQLLEFLSNVFSSSKVAMDKNVIDQCILILHGVSLPDTAQEFIPIANQYLPALSTLFMRHTAILMDLIPSFMQLLILFIKKLGYVSQQKFGTSPADADKLAKLAFGVEK</sequence>
<gene>
    <name evidence="1" type="ORF">ONE63_004234</name>
</gene>
<proteinExistence type="predicted"/>
<protein>
    <recommendedName>
        <fullName evidence="3">Unhealthy ribosome biogenesis protein 2 homolog</fullName>
    </recommendedName>
</protein>
<name>A0AAV7X265_9NEOP</name>
<evidence type="ECO:0000313" key="1">
    <source>
        <dbReference type="EMBL" id="KAJ1520003.1"/>
    </source>
</evidence>
<accession>A0AAV7X265</accession>
<dbReference type="Proteomes" id="UP001075354">
    <property type="component" value="Chromosome 15"/>
</dbReference>
<organism evidence="1 2">
    <name type="scientific">Megalurothrips usitatus</name>
    <name type="common">bean blossom thrips</name>
    <dbReference type="NCBI Taxonomy" id="439358"/>
    <lineage>
        <taxon>Eukaryota</taxon>
        <taxon>Metazoa</taxon>
        <taxon>Ecdysozoa</taxon>
        <taxon>Arthropoda</taxon>
        <taxon>Hexapoda</taxon>
        <taxon>Insecta</taxon>
        <taxon>Pterygota</taxon>
        <taxon>Neoptera</taxon>
        <taxon>Paraneoptera</taxon>
        <taxon>Thysanoptera</taxon>
        <taxon>Terebrantia</taxon>
        <taxon>Thripoidea</taxon>
        <taxon>Thripidae</taxon>
        <taxon>Megalurothrips</taxon>
    </lineage>
</organism>
<evidence type="ECO:0008006" key="3">
    <source>
        <dbReference type="Google" id="ProtNLM"/>
    </source>
</evidence>
<comment type="caution">
    <text evidence="1">The sequence shown here is derived from an EMBL/GenBank/DDBJ whole genome shotgun (WGS) entry which is preliminary data.</text>
</comment>
<keyword evidence="2" id="KW-1185">Reference proteome</keyword>
<evidence type="ECO:0000313" key="2">
    <source>
        <dbReference type="Proteomes" id="UP001075354"/>
    </source>
</evidence>
<reference evidence="1" key="1">
    <citation type="submission" date="2022-12" db="EMBL/GenBank/DDBJ databases">
        <title>Chromosome-level genome assembly of the bean flower thrips Megalurothrips usitatus.</title>
        <authorList>
            <person name="Ma L."/>
            <person name="Liu Q."/>
            <person name="Li H."/>
            <person name="Cai W."/>
        </authorList>
    </citation>
    <scope>NUCLEOTIDE SEQUENCE</scope>
    <source>
        <strain evidence="1">Cailab_2022a</strain>
    </source>
</reference>